<accession>A0A411PHG5</accession>
<evidence type="ECO:0000313" key="1">
    <source>
        <dbReference type="EMBL" id="QBF82975.1"/>
    </source>
</evidence>
<reference evidence="1 2" key="1">
    <citation type="submission" date="2019-02" db="EMBL/GenBank/DDBJ databases">
        <title>Shewanella sp. D4-2 isolated from Dokdo Island.</title>
        <authorList>
            <person name="Baek K."/>
        </authorList>
    </citation>
    <scope>NUCLEOTIDE SEQUENCE [LARGE SCALE GENOMIC DNA]</scope>
    <source>
        <strain evidence="1 2">D4-2</strain>
    </source>
</reference>
<gene>
    <name evidence="1" type="ORF">EXU30_09935</name>
</gene>
<name>A0A411PHG5_9GAMM</name>
<evidence type="ECO:0000313" key="2">
    <source>
        <dbReference type="Proteomes" id="UP000291106"/>
    </source>
</evidence>
<dbReference type="AlphaFoldDB" id="A0A411PHG5"/>
<dbReference type="RefSeq" id="WP_130599637.1">
    <property type="nucleotide sequence ID" value="NZ_CP036200.1"/>
</dbReference>
<dbReference type="KEGG" id="smai:EXU30_09935"/>
<keyword evidence="2" id="KW-1185">Reference proteome</keyword>
<dbReference type="PROSITE" id="PS51257">
    <property type="entry name" value="PROKAR_LIPOPROTEIN"/>
    <property type="match status" value="1"/>
</dbReference>
<organism evidence="1 2">
    <name type="scientific">Shewanella maritima</name>
    <dbReference type="NCBI Taxonomy" id="2520507"/>
    <lineage>
        <taxon>Bacteria</taxon>
        <taxon>Pseudomonadati</taxon>
        <taxon>Pseudomonadota</taxon>
        <taxon>Gammaproteobacteria</taxon>
        <taxon>Alteromonadales</taxon>
        <taxon>Shewanellaceae</taxon>
        <taxon>Shewanella</taxon>
    </lineage>
</organism>
<protein>
    <submittedName>
        <fullName evidence="1">Uncharacterized protein</fullName>
    </submittedName>
</protein>
<dbReference type="EMBL" id="CP036200">
    <property type="protein sequence ID" value="QBF82975.1"/>
    <property type="molecule type" value="Genomic_DNA"/>
</dbReference>
<sequence length="96" mass="10668">MPFKLNISVVALAVITMTGCEPQTGQLMPQGTFERASLDRCQDAALQSYLYNKHAFGEDAAQIMQRSQVAHCQRTQAEQLQQALNNALAMHSERTD</sequence>
<proteinExistence type="predicted"/>
<dbReference type="Proteomes" id="UP000291106">
    <property type="component" value="Chromosome"/>
</dbReference>